<organism evidence="3 4">
    <name type="scientific">Pseudorhodobacter antarcticus</name>
    <dbReference type="NCBI Taxonomy" id="1077947"/>
    <lineage>
        <taxon>Bacteria</taxon>
        <taxon>Pseudomonadati</taxon>
        <taxon>Pseudomonadota</taxon>
        <taxon>Alphaproteobacteria</taxon>
        <taxon>Rhodobacterales</taxon>
        <taxon>Paracoccaceae</taxon>
        <taxon>Pseudorhodobacter</taxon>
    </lineage>
</organism>
<dbReference type="EMBL" id="FOCO01000011">
    <property type="protein sequence ID" value="SEN33605.1"/>
    <property type="molecule type" value="Genomic_DNA"/>
</dbReference>
<dbReference type="InterPro" id="IPR011055">
    <property type="entry name" value="Dup_hybrid_motif"/>
</dbReference>
<dbReference type="Gene3D" id="2.70.70.10">
    <property type="entry name" value="Glucose Permease (Domain IIA)"/>
    <property type="match status" value="1"/>
</dbReference>
<proteinExistence type="predicted"/>
<evidence type="ECO:0000313" key="4">
    <source>
        <dbReference type="Proteomes" id="UP000183002"/>
    </source>
</evidence>
<feature type="chain" id="PRO_5010282029" evidence="1">
    <location>
        <begin position="20"/>
        <end position="374"/>
    </location>
</feature>
<name>A0A1H8FPV0_9RHOB</name>
<dbReference type="InterPro" id="IPR016047">
    <property type="entry name" value="M23ase_b-sheet_dom"/>
</dbReference>
<gene>
    <name evidence="3" type="ORF">SAMN05216227_101183</name>
</gene>
<protein>
    <submittedName>
        <fullName evidence="3">Septal ring factor EnvC, activator of murein hydrolases AmiA and AmiB</fullName>
    </submittedName>
</protein>
<feature type="signal peptide" evidence="1">
    <location>
        <begin position="1"/>
        <end position="19"/>
    </location>
</feature>
<dbReference type="GO" id="GO:0016787">
    <property type="term" value="F:hydrolase activity"/>
    <property type="evidence" value="ECO:0007669"/>
    <property type="project" value="UniProtKB-KW"/>
</dbReference>
<sequence length="374" mass="39096">MMRAAVLFALLVCAAPLRAQTVAEQAMQAADALGVAVAAMEKAQSARDRVSALTQTIQAYEQGLGALRDGLRQAKVREASLILQFDAERARVSQLLGVLSQMVATPEPLLLLHPSGPLGTVRSGMILSEVTPALQAEVARLQAELTELRDLRGLQVAGGAVLERGLGAAQSARSTLSQAISERTTLPRRFTEDPEVLRGLLESADTLGAFADGLTLGTDGGATLRSFESAMGTLDLPTLGSLLRRAGEADPSGTRRPGMTLSTRARALVTAPWAGTIRYRGPLLDYGNVIILEPGGGYLLVLAGLDTVYGEVGEVVGIGAPLGLMGGGGSQNSAEFLALATDVGGIRETETLYIEIRKGTEPVDPAPWFAATKD</sequence>
<accession>A0A1H8FPV0</accession>
<keyword evidence="4" id="KW-1185">Reference proteome</keyword>
<dbReference type="SUPFAM" id="SSF51261">
    <property type="entry name" value="Duplicated hybrid motif"/>
    <property type="match status" value="1"/>
</dbReference>
<evidence type="ECO:0000256" key="1">
    <source>
        <dbReference type="SAM" id="SignalP"/>
    </source>
</evidence>
<dbReference type="OrthoDB" id="9809144at2"/>
<reference evidence="3 4" key="1">
    <citation type="submission" date="2016-10" db="EMBL/GenBank/DDBJ databases">
        <authorList>
            <person name="de Groot N.N."/>
        </authorList>
    </citation>
    <scope>NUCLEOTIDE SEQUENCE [LARGE SCALE GENOMIC DNA]</scope>
    <source>
        <strain evidence="3 4">CGMCC 1.10836</strain>
    </source>
</reference>
<dbReference type="STRING" id="1077947.SAMN05216227_101183"/>
<dbReference type="Pfam" id="PF01551">
    <property type="entry name" value="Peptidase_M23"/>
    <property type="match status" value="1"/>
</dbReference>
<keyword evidence="3" id="KW-0378">Hydrolase</keyword>
<dbReference type="AlphaFoldDB" id="A0A1H8FPV0"/>
<feature type="domain" description="M23ase beta-sheet core" evidence="2">
    <location>
        <begin position="257"/>
        <end position="365"/>
    </location>
</feature>
<keyword evidence="1" id="KW-0732">Signal</keyword>
<evidence type="ECO:0000313" key="3">
    <source>
        <dbReference type="EMBL" id="SEN33605.1"/>
    </source>
</evidence>
<dbReference type="CDD" id="cd12797">
    <property type="entry name" value="M23_peptidase"/>
    <property type="match status" value="1"/>
</dbReference>
<evidence type="ECO:0000259" key="2">
    <source>
        <dbReference type="Pfam" id="PF01551"/>
    </source>
</evidence>
<dbReference type="RefSeq" id="WP_050519649.1">
    <property type="nucleotide sequence ID" value="NZ_FOCO01000011.1"/>
</dbReference>
<dbReference type="Proteomes" id="UP000183002">
    <property type="component" value="Unassembled WGS sequence"/>
</dbReference>